<keyword evidence="5 8" id="KW-1133">Transmembrane helix</keyword>
<keyword evidence="12" id="KW-1185">Reference proteome</keyword>
<organism evidence="11 12">
    <name type="scientific">Actinomadura miaoliensis</name>
    <dbReference type="NCBI Taxonomy" id="430685"/>
    <lineage>
        <taxon>Bacteria</taxon>
        <taxon>Bacillati</taxon>
        <taxon>Actinomycetota</taxon>
        <taxon>Actinomycetes</taxon>
        <taxon>Streptosporangiales</taxon>
        <taxon>Thermomonosporaceae</taxon>
        <taxon>Actinomadura</taxon>
    </lineage>
</organism>
<keyword evidence="3" id="KW-0547">Nucleotide-binding</keyword>
<feature type="domain" description="ABC transporter" evidence="9">
    <location>
        <begin position="348"/>
        <end position="583"/>
    </location>
</feature>
<name>A0ABP7VY45_9ACTN</name>
<dbReference type="PANTHER" id="PTHR43394">
    <property type="entry name" value="ATP-DEPENDENT PERMEASE MDL1, MITOCHONDRIAL"/>
    <property type="match status" value="1"/>
</dbReference>
<dbReference type="CDD" id="cd18564">
    <property type="entry name" value="ABC_6TM_exporter_like"/>
    <property type="match status" value="1"/>
</dbReference>
<evidence type="ECO:0000256" key="5">
    <source>
        <dbReference type="ARBA" id="ARBA00022989"/>
    </source>
</evidence>
<dbReference type="Proteomes" id="UP001500683">
    <property type="component" value="Unassembled WGS sequence"/>
</dbReference>
<dbReference type="PROSITE" id="PS00211">
    <property type="entry name" value="ABC_TRANSPORTER_1"/>
    <property type="match status" value="1"/>
</dbReference>
<evidence type="ECO:0000259" key="10">
    <source>
        <dbReference type="PROSITE" id="PS50929"/>
    </source>
</evidence>
<evidence type="ECO:0000313" key="12">
    <source>
        <dbReference type="Proteomes" id="UP001500683"/>
    </source>
</evidence>
<dbReference type="SUPFAM" id="SSF52540">
    <property type="entry name" value="P-loop containing nucleoside triphosphate hydrolases"/>
    <property type="match status" value="1"/>
</dbReference>
<dbReference type="Gene3D" id="3.40.50.300">
    <property type="entry name" value="P-loop containing nucleotide triphosphate hydrolases"/>
    <property type="match status" value="1"/>
</dbReference>
<dbReference type="InterPro" id="IPR003439">
    <property type="entry name" value="ABC_transporter-like_ATP-bd"/>
</dbReference>
<comment type="subcellular location">
    <subcellularLocation>
        <location evidence="1">Cell membrane</location>
        <topology evidence="1">Multi-pass membrane protein</topology>
    </subcellularLocation>
</comment>
<dbReference type="InterPro" id="IPR039421">
    <property type="entry name" value="Type_1_exporter"/>
</dbReference>
<reference evidence="12" key="1">
    <citation type="journal article" date="2019" name="Int. J. Syst. Evol. Microbiol.">
        <title>The Global Catalogue of Microorganisms (GCM) 10K type strain sequencing project: providing services to taxonomists for standard genome sequencing and annotation.</title>
        <authorList>
            <consortium name="The Broad Institute Genomics Platform"/>
            <consortium name="The Broad Institute Genome Sequencing Center for Infectious Disease"/>
            <person name="Wu L."/>
            <person name="Ma J."/>
        </authorList>
    </citation>
    <scope>NUCLEOTIDE SEQUENCE [LARGE SCALE GENOMIC DNA]</scope>
    <source>
        <strain evidence="12">JCM 16702</strain>
    </source>
</reference>
<evidence type="ECO:0000313" key="11">
    <source>
        <dbReference type="EMBL" id="GAA4076807.1"/>
    </source>
</evidence>
<dbReference type="SUPFAM" id="SSF90123">
    <property type="entry name" value="ABC transporter transmembrane region"/>
    <property type="match status" value="1"/>
</dbReference>
<feature type="transmembrane region" description="Helical" evidence="8">
    <location>
        <begin position="142"/>
        <end position="165"/>
    </location>
</feature>
<sequence length="584" mass="62514">MPLLAVSGEVRSVVAAFRRFWPYTRGDRRWLLFSGVCAVVAAACEVAAIWLFGVITDKALATRDLDAFWTPALSWLALAVAAGLVSFGGEYTTALAGERFLLRLRDGVFAHIQRMSPDFFDRRRLGDLMARLTDDIEAIEELVASGLVQAVTAAVSVVFFAGAALYVRWDLALVACALVPLFVVTAKVFAARLHAAAARERASNGVMNSIVEEGLANQALVQSYNRQATEASRLHREGRRWMAAKMAEARLTASYGPLIEVLETVCVLVVLGMGAWELSRDRLTLGGLLAFAAYLGYLYPQIQALGRLALTAGEAAAGADRVLQVLNTPPEITDRPSARPRAAGRGRVAFDAVTFGYPGTGRPVLDGLTFRTRPGDLVLVTGPSGSGKSTIAKLLLRFHDPVAGGIRLDGVPIHDLTLHALRASVTLLAQENLLFSATVRDNIAYGRPGASEDDIVAAAKAADAHDFITALPQGYDTPVGQRGRLLSGGQRQRIAIARAMIRDTPVLILDEPTTGLDEAAARRVLTPLRRLMEGRTTILITHDPHLAPRPDQVIDLGAGAASLRAVGDGRADRTGPAAQPTTSR</sequence>
<evidence type="ECO:0000256" key="2">
    <source>
        <dbReference type="ARBA" id="ARBA00022692"/>
    </source>
</evidence>
<dbReference type="RefSeq" id="WP_344948886.1">
    <property type="nucleotide sequence ID" value="NZ_BAAAZG010000023.1"/>
</dbReference>
<evidence type="ECO:0000256" key="4">
    <source>
        <dbReference type="ARBA" id="ARBA00022840"/>
    </source>
</evidence>
<feature type="domain" description="ABC transmembrane type-1" evidence="10">
    <location>
        <begin position="32"/>
        <end position="314"/>
    </location>
</feature>
<evidence type="ECO:0000256" key="6">
    <source>
        <dbReference type="ARBA" id="ARBA00023136"/>
    </source>
</evidence>
<feature type="transmembrane region" description="Helical" evidence="8">
    <location>
        <begin position="72"/>
        <end position="96"/>
    </location>
</feature>
<evidence type="ECO:0000256" key="7">
    <source>
        <dbReference type="SAM" id="MobiDB-lite"/>
    </source>
</evidence>
<gene>
    <name evidence="11" type="ORF">GCM10022214_37850</name>
</gene>
<evidence type="ECO:0000256" key="1">
    <source>
        <dbReference type="ARBA" id="ARBA00004651"/>
    </source>
</evidence>
<dbReference type="InterPro" id="IPR036640">
    <property type="entry name" value="ABC1_TM_sf"/>
</dbReference>
<protein>
    <submittedName>
        <fullName evidence="11">ABC transporter ATP-binding protein</fullName>
    </submittedName>
</protein>
<dbReference type="InterPro" id="IPR027417">
    <property type="entry name" value="P-loop_NTPase"/>
</dbReference>
<dbReference type="PANTHER" id="PTHR43394:SF1">
    <property type="entry name" value="ATP-BINDING CASSETTE SUB-FAMILY B MEMBER 10, MITOCHONDRIAL"/>
    <property type="match status" value="1"/>
</dbReference>
<feature type="transmembrane region" description="Helical" evidence="8">
    <location>
        <begin position="171"/>
        <end position="191"/>
    </location>
</feature>
<feature type="transmembrane region" description="Helical" evidence="8">
    <location>
        <begin position="282"/>
        <end position="299"/>
    </location>
</feature>
<evidence type="ECO:0000256" key="8">
    <source>
        <dbReference type="SAM" id="Phobius"/>
    </source>
</evidence>
<dbReference type="InterPro" id="IPR017871">
    <property type="entry name" value="ABC_transporter-like_CS"/>
</dbReference>
<feature type="transmembrane region" description="Helical" evidence="8">
    <location>
        <begin position="30"/>
        <end position="52"/>
    </location>
</feature>
<dbReference type="SMART" id="SM00382">
    <property type="entry name" value="AAA"/>
    <property type="match status" value="1"/>
</dbReference>
<dbReference type="PROSITE" id="PS50893">
    <property type="entry name" value="ABC_TRANSPORTER_2"/>
    <property type="match status" value="1"/>
</dbReference>
<dbReference type="InterPro" id="IPR003593">
    <property type="entry name" value="AAA+_ATPase"/>
</dbReference>
<dbReference type="InterPro" id="IPR011527">
    <property type="entry name" value="ABC1_TM_dom"/>
</dbReference>
<dbReference type="PROSITE" id="PS50929">
    <property type="entry name" value="ABC_TM1F"/>
    <property type="match status" value="1"/>
</dbReference>
<dbReference type="Pfam" id="PF00005">
    <property type="entry name" value="ABC_tran"/>
    <property type="match status" value="1"/>
</dbReference>
<dbReference type="Gene3D" id="1.20.1560.10">
    <property type="entry name" value="ABC transporter type 1, transmembrane domain"/>
    <property type="match status" value="1"/>
</dbReference>
<comment type="caution">
    <text evidence="11">The sequence shown here is derived from an EMBL/GenBank/DDBJ whole genome shotgun (WGS) entry which is preliminary data.</text>
</comment>
<feature type="region of interest" description="Disordered" evidence="7">
    <location>
        <begin position="565"/>
        <end position="584"/>
    </location>
</feature>
<proteinExistence type="predicted"/>
<keyword evidence="6 8" id="KW-0472">Membrane</keyword>
<dbReference type="Pfam" id="PF00664">
    <property type="entry name" value="ABC_membrane"/>
    <property type="match status" value="1"/>
</dbReference>
<keyword evidence="4 11" id="KW-0067">ATP-binding</keyword>
<evidence type="ECO:0000256" key="3">
    <source>
        <dbReference type="ARBA" id="ARBA00022741"/>
    </source>
</evidence>
<evidence type="ECO:0000259" key="9">
    <source>
        <dbReference type="PROSITE" id="PS50893"/>
    </source>
</evidence>
<keyword evidence="2 8" id="KW-0812">Transmembrane</keyword>
<dbReference type="EMBL" id="BAAAZG010000023">
    <property type="protein sequence ID" value="GAA4076807.1"/>
    <property type="molecule type" value="Genomic_DNA"/>
</dbReference>
<dbReference type="GO" id="GO:0005524">
    <property type="term" value="F:ATP binding"/>
    <property type="evidence" value="ECO:0007669"/>
    <property type="project" value="UniProtKB-KW"/>
</dbReference>
<accession>A0ABP7VY45</accession>